<dbReference type="AlphaFoldDB" id="A0A645IRY5"/>
<evidence type="ECO:0000313" key="2">
    <source>
        <dbReference type="EMBL" id="MPN51164.1"/>
    </source>
</evidence>
<feature type="region of interest" description="Disordered" evidence="1">
    <location>
        <begin position="39"/>
        <end position="90"/>
    </location>
</feature>
<protein>
    <submittedName>
        <fullName evidence="2">Uncharacterized protein</fullName>
    </submittedName>
</protein>
<evidence type="ECO:0000256" key="1">
    <source>
        <dbReference type="SAM" id="MobiDB-lite"/>
    </source>
</evidence>
<proteinExistence type="predicted"/>
<feature type="compositionally biased region" description="Basic and acidic residues" evidence="1">
    <location>
        <begin position="39"/>
        <end position="53"/>
    </location>
</feature>
<sequence>MGDVGRSGSKYNGASRRTNESLNDIIDVVNRRDLIGQEFDHAQKEEHSDHPPGSERIPGTAELHQIGEFGQQRHRQQGDVGVQPGACRKP</sequence>
<gene>
    <name evidence="2" type="ORF">SDC9_198806</name>
</gene>
<comment type="caution">
    <text evidence="2">The sequence shown here is derived from an EMBL/GenBank/DDBJ whole genome shotgun (WGS) entry which is preliminary data.</text>
</comment>
<accession>A0A645IRY5</accession>
<name>A0A645IRY5_9ZZZZ</name>
<feature type="compositionally biased region" description="Polar residues" evidence="1">
    <location>
        <begin position="9"/>
        <end position="22"/>
    </location>
</feature>
<feature type="region of interest" description="Disordered" evidence="1">
    <location>
        <begin position="1"/>
        <end position="23"/>
    </location>
</feature>
<reference evidence="2" key="1">
    <citation type="submission" date="2019-08" db="EMBL/GenBank/DDBJ databases">
        <authorList>
            <person name="Kucharzyk K."/>
            <person name="Murdoch R.W."/>
            <person name="Higgins S."/>
            <person name="Loffler F."/>
        </authorList>
    </citation>
    <scope>NUCLEOTIDE SEQUENCE</scope>
</reference>
<organism evidence="2">
    <name type="scientific">bioreactor metagenome</name>
    <dbReference type="NCBI Taxonomy" id="1076179"/>
    <lineage>
        <taxon>unclassified sequences</taxon>
        <taxon>metagenomes</taxon>
        <taxon>ecological metagenomes</taxon>
    </lineage>
</organism>
<dbReference type="EMBL" id="VSSQ01115984">
    <property type="protein sequence ID" value="MPN51164.1"/>
    <property type="molecule type" value="Genomic_DNA"/>
</dbReference>